<evidence type="ECO:0000256" key="5">
    <source>
        <dbReference type="ARBA" id="ARBA00022833"/>
    </source>
</evidence>
<dbReference type="Proteomes" id="UP001610446">
    <property type="component" value="Unassembled WGS sequence"/>
</dbReference>
<feature type="region of interest" description="Disordered" evidence="8">
    <location>
        <begin position="83"/>
        <end position="143"/>
    </location>
</feature>
<comment type="caution">
    <text evidence="10">The sequence shown here is derived from an EMBL/GenBank/DDBJ whole genome shotgun (WGS) entry which is preliminary data.</text>
</comment>
<dbReference type="InterPro" id="IPR036236">
    <property type="entry name" value="Znf_C2H2_sf"/>
</dbReference>
<dbReference type="InterPro" id="IPR007219">
    <property type="entry name" value="XnlR_reg_dom"/>
</dbReference>
<dbReference type="PROSITE" id="PS00028">
    <property type="entry name" value="ZINC_FINGER_C2H2_1"/>
    <property type="match status" value="2"/>
</dbReference>
<evidence type="ECO:0000256" key="2">
    <source>
        <dbReference type="ARBA" id="ARBA00022723"/>
    </source>
</evidence>
<dbReference type="PROSITE" id="PS50157">
    <property type="entry name" value="ZINC_FINGER_C2H2_2"/>
    <property type="match status" value="2"/>
</dbReference>
<evidence type="ECO:0000313" key="11">
    <source>
        <dbReference type="Proteomes" id="UP001610446"/>
    </source>
</evidence>
<reference evidence="10 11" key="1">
    <citation type="submission" date="2024-07" db="EMBL/GenBank/DDBJ databases">
        <title>Section-level genome sequencing and comparative genomics of Aspergillus sections Usti and Cavernicolus.</title>
        <authorList>
            <consortium name="Lawrence Berkeley National Laboratory"/>
            <person name="Nybo J.L."/>
            <person name="Vesth T.C."/>
            <person name="Theobald S."/>
            <person name="Frisvad J.C."/>
            <person name="Larsen T.O."/>
            <person name="Kjaerboelling I."/>
            <person name="Rothschild-Mancinelli K."/>
            <person name="Lyhne E.K."/>
            <person name="Kogle M.E."/>
            <person name="Barry K."/>
            <person name="Clum A."/>
            <person name="Na H."/>
            <person name="Ledsgaard L."/>
            <person name="Lin J."/>
            <person name="Lipzen A."/>
            <person name="Kuo A."/>
            <person name="Riley R."/>
            <person name="Mondo S."/>
            <person name="Labutti K."/>
            <person name="Haridas S."/>
            <person name="Pangalinan J."/>
            <person name="Salamov A.A."/>
            <person name="Simmons B.A."/>
            <person name="Magnuson J.K."/>
            <person name="Chen J."/>
            <person name="Drula E."/>
            <person name="Henrissat B."/>
            <person name="Wiebenga A."/>
            <person name="Lubbers R.J."/>
            <person name="Gomes A.C."/>
            <person name="Makela M.R."/>
            <person name="Stajich J."/>
            <person name="Grigoriev I.V."/>
            <person name="Mortensen U.H."/>
            <person name="De Vries R.P."/>
            <person name="Baker S.E."/>
            <person name="Andersen M.R."/>
        </authorList>
    </citation>
    <scope>NUCLEOTIDE SEQUENCE [LARGE SCALE GENOMIC DNA]</scope>
    <source>
        <strain evidence="10 11">CBS 123904</strain>
    </source>
</reference>
<keyword evidence="6" id="KW-0539">Nucleus</keyword>
<evidence type="ECO:0000256" key="1">
    <source>
        <dbReference type="ARBA" id="ARBA00004123"/>
    </source>
</evidence>
<feature type="region of interest" description="Disordered" evidence="8">
    <location>
        <begin position="366"/>
        <end position="385"/>
    </location>
</feature>
<evidence type="ECO:0000256" key="4">
    <source>
        <dbReference type="ARBA" id="ARBA00022771"/>
    </source>
</evidence>
<proteinExistence type="predicted"/>
<evidence type="ECO:0000259" key="9">
    <source>
        <dbReference type="PROSITE" id="PS50157"/>
    </source>
</evidence>
<accession>A0ABR4IWU1</accession>
<gene>
    <name evidence="10" type="ORF">BJY01DRAFT_226130</name>
</gene>
<feature type="domain" description="C2H2-type" evidence="9">
    <location>
        <begin position="62"/>
        <end position="90"/>
    </location>
</feature>
<dbReference type="CDD" id="cd12148">
    <property type="entry name" value="fungal_TF_MHR"/>
    <property type="match status" value="1"/>
</dbReference>
<keyword evidence="5" id="KW-0862">Zinc</keyword>
<feature type="domain" description="C2H2-type" evidence="9">
    <location>
        <begin position="34"/>
        <end position="61"/>
    </location>
</feature>
<evidence type="ECO:0000256" key="7">
    <source>
        <dbReference type="PROSITE-ProRule" id="PRU00042"/>
    </source>
</evidence>
<dbReference type="Pfam" id="PF00096">
    <property type="entry name" value="zf-C2H2"/>
    <property type="match status" value="2"/>
</dbReference>
<dbReference type="PANTHER" id="PTHR40626:SF10">
    <property type="entry name" value="C2H2-TYPE DOMAIN-CONTAINING PROTEIN"/>
    <property type="match status" value="1"/>
</dbReference>
<evidence type="ECO:0000256" key="8">
    <source>
        <dbReference type="SAM" id="MobiDB-lite"/>
    </source>
</evidence>
<keyword evidence="11" id="KW-1185">Reference proteome</keyword>
<comment type="subcellular location">
    <subcellularLocation>
        <location evidence="1">Nucleus</location>
    </subcellularLocation>
</comment>
<dbReference type="SMART" id="SM00355">
    <property type="entry name" value="ZnF_C2H2"/>
    <property type="match status" value="2"/>
</dbReference>
<name>A0ABR4IWU1_9EURO</name>
<organism evidence="10 11">
    <name type="scientific">Aspergillus pseudoustus</name>
    <dbReference type="NCBI Taxonomy" id="1810923"/>
    <lineage>
        <taxon>Eukaryota</taxon>
        <taxon>Fungi</taxon>
        <taxon>Dikarya</taxon>
        <taxon>Ascomycota</taxon>
        <taxon>Pezizomycotina</taxon>
        <taxon>Eurotiomycetes</taxon>
        <taxon>Eurotiomycetidae</taxon>
        <taxon>Eurotiales</taxon>
        <taxon>Aspergillaceae</taxon>
        <taxon>Aspergillus</taxon>
        <taxon>Aspergillus subgen. Nidulantes</taxon>
    </lineage>
</organism>
<dbReference type="Gene3D" id="3.30.160.60">
    <property type="entry name" value="Classic Zinc Finger"/>
    <property type="match status" value="2"/>
</dbReference>
<dbReference type="InterPro" id="IPR051059">
    <property type="entry name" value="VerF-like"/>
</dbReference>
<dbReference type="SUPFAM" id="SSF57667">
    <property type="entry name" value="beta-beta-alpha zinc fingers"/>
    <property type="match status" value="1"/>
</dbReference>
<evidence type="ECO:0000256" key="3">
    <source>
        <dbReference type="ARBA" id="ARBA00022737"/>
    </source>
</evidence>
<dbReference type="InterPro" id="IPR013087">
    <property type="entry name" value="Znf_C2H2_type"/>
</dbReference>
<dbReference type="PANTHER" id="PTHR40626">
    <property type="entry name" value="MIP31509P"/>
    <property type="match status" value="1"/>
</dbReference>
<evidence type="ECO:0000256" key="6">
    <source>
        <dbReference type="ARBA" id="ARBA00023242"/>
    </source>
</evidence>
<keyword evidence="3" id="KW-0677">Repeat</keyword>
<dbReference type="EMBL" id="JBFXLU010000266">
    <property type="protein sequence ID" value="KAL2832251.1"/>
    <property type="molecule type" value="Genomic_DNA"/>
</dbReference>
<evidence type="ECO:0000313" key="10">
    <source>
        <dbReference type="EMBL" id="KAL2832251.1"/>
    </source>
</evidence>
<dbReference type="Pfam" id="PF04082">
    <property type="entry name" value="Fungal_trans"/>
    <property type="match status" value="1"/>
</dbReference>
<keyword evidence="4 7" id="KW-0863">Zinc-finger</keyword>
<protein>
    <recommendedName>
        <fullName evidence="9">C2H2-type domain-containing protein</fullName>
    </recommendedName>
</protein>
<keyword evidence="2" id="KW-0479">Metal-binding</keyword>
<feature type="compositionally biased region" description="Basic and acidic residues" evidence="8">
    <location>
        <begin position="100"/>
        <end position="110"/>
    </location>
</feature>
<sequence length="809" mass="89807">MILAVIFCTHAAMNEVVETPTPSPDPSAPRRRKFRCNVCQRNFNRREHMQRHMAIHYGQKPFNCPNCDYACRRRDLLNRHIRLSHDKQTREGATPNDHASAAEEHGHLGVEDAGPAHCLGVHSGPAGEHPIALPPPGPEERETIDSLSSYINTGQQVPASQDTYNFLGPNPDTQTFHLNYLDNVALPFLVEQPALFPELPLNDLFSNSPLEAGNGSIQPEIDTASLDKLDGTPALAAPPDVGRHHVYLAPFLRVSQDDWLWLYQEVARFSDVLPPGYTLPSRHAISRYLHGFLNGFHPHFPIIHPQTLAFKAMAPELILALAAVGSQYCLESHQGLKLFRLARSIATEQIRLRDLDENRNVLHKNTDHTSHANRTTIPLPHPSDSGLGSEPCLEGPWTPDNGSYGIVETMQALFYLMAMATWGGNNRSLVRQAIATQSILAVLVRQHGLTDAGGDDDASVASDDSKAWNNWAQAESARRTKLIIFCFFNLHTIVFNLPSPLMMVDVQLRLPCAETEWKASNPHTWRELHQQSHPAPFFQHCISDLLQDGGGAPICSSLGSHVLIHALIQHIFSVRQATRLETTGGLSPGSFLTLRQALKKWQIGWELNPESSLSPLDKHGPIAFNSTALFHLANIRIVTDVGSARSLLTQNDLQIAQRLRDEPNLHRGSTLVLAARHATVALCSPVQMGVYFVGRVPNWSVMHAVCSLEYAYILSQFLRATTAPNLSYPLQPDEQALLVAIKETLAEVESSRPDGDHEEIETKPHLLQSKAVRAWALILQGFRTWSAVDLITRALIAYADMLDLQVCEQ</sequence>